<evidence type="ECO:0000256" key="8">
    <source>
        <dbReference type="ARBA" id="ARBA00023315"/>
    </source>
</evidence>
<dbReference type="STRING" id="490189.SAMN02927903_00434"/>
<gene>
    <name evidence="11" type="ORF">SAMN02927903_00434</name>
</gene>
<evidence type="ECO:0000256" key="4">
    <source>
        <dbReference type="ARBA" id="ARBA00022679"/>
    </source>
</evidence>
<keyword evidence="6 10" id="KW-1133">Transmembrane helix</keyword>
<evidence type="ECO:0000256" key="1">
    <source>
        <dbReference type="ARBA" id="ARBA00004651"/>
    </source>
</evidence>
<dbReference type="GO" id="GO:0042121">
    <property type="term" value="P:alginic acid biosynthetic process"/>
    <property type="evidence" value="ECO:0007669"/>
    <property type="project" value="InterPro"/>
</dbReference>
<evidence type="ECO:0000256" key="9">
    <source>
        <dbReference type="PIRNR" id="PIRNR016636"/>
    </source>
</evidence>
<organism evidence="11 12">
    <name type="scientific">Flavobacterium caeni</name>
    <dbReference type="NCBI Taxonomy" id="490189"/>
    <lineage>
        <taxon>Bacteria</taxon>
        <taxon>Pseudomonadati</taxon>
        <taxon>Bacteroidota</taxon>
        <taxon>Flavobacteriia</taxon>
        <taxon>Flavobacteriales</taxon>
        <taxon>Flavobacteriaceae</taxon>
        <taxon>Flavobacterium</taxon>
    </lineage>
</organism>
<evidence type="ECO:0000256" key="3">
    <source>
        <dbReference type="ARBA" id="ARBA00022475"/>
    </source>
</evidence>
<dbReference type="InterPro" id="IPR028362">
    <property type="entry name" value="AlgI"/>
</dbReference>
<reference evidence="11 12" key="1">
    <citation type="submission" date="2016-10" db="EMBL/GenBank/DDBJ databases">
        <authorList>
            <person name="de Groot N.N."/>
        </authorList>
    </citation>
    <scope>NUCLEOTIDE SEQUENCE [LARGE SCALE GENOMIC DNA]</scope>
    <source>
        <strain evidence="11 12">CGMCC 1.7031</strain>
    </source>
</reference>
<evidence type="ECO:0000256" key="6">
    <source>
        <dbReference type="ARBA" id="ARBA00022989"/>
    </source>
</evidence>
<dbReference type="GO" id="GO:0016746">
    <property type="term" value="F:acyltransferase activity"/>
    <property type="evidence" value="ECO:0007669"/>
    <property type="project" value="UniProtKB-KW"/>
</dbReference>
<keyword evidence="4 9" id="KW-0808">Transferase</keyword>
<feature type="transmembrane region" description="Helical" evidence="10">
    <location>
        <begin position="190"/>
        <end position="212"/>
    </location>
</feature>
<evidence type="ECO:0000313" key="12">
    <source>
        <dbReference type="Proteomes" id="UP000199354"/>
    </source>
</evidence>
<dbReference type="EMBL" id="FMVF01000002">
    <property type="protein sequence ID" value="SCX91819.1"/>
    <property type="molecule type" value="Genomic_DNA"/>
</dbReference>
<feature type="transmembrane region" description="Helical" evidence="10">
    <location>
        <begin position="7"/>
        <end position="27"/>
    </location>
</feature>
<keyword evidence="12" id="KW-1185">Reference proteome</keyword>
<dbReference type="OrthoDB" id="9805788at2"/>
<dbReference type="RefSeq" id="WP_091140656.1">
    <property type="nucleotide sequence ID" value="NZ_FMVF01000002.1"/>
</dbReference>
<feature type="transmembrane region" description="Helical" evidence="10">
    <location>
        <begin position="369"/>
        <end position="386"/>
    </location>
</feature>
<feature type="transmembrane region" description="Helical" evidence="10">
    <location>
        <begin position="410"/>
        <end position="434"/>
    </location>
</feature>
<evidence type="ECO:0000256" key="10">
    <source>
        <dbReference type="SAM" id="Phobius"/>
    </source>
</evidence>
<keyword evidence="5 10" id="KW-0812">Transmembrane</keyword>
<sequence length="477" mass="54387">MVFNSYTFVAFFAIMLLVYNLPISWKAKKVSLLLGSYVFYAAWNPPFILLLWLSTVVDFFVGRALYTQQNPVKKKVLLVVSLIGNLGMLCFFKYGTFLLENFVALVNTFGVDFHPAEPSIILPAGISFYTFTTLCYTIDMYKKESQPVKSLLDFSLFVTFFPHLVAGPIVRPPQLVPQFEHPKSATRKQMLDGLLLLSLGLFMKVVLADALLADTADTVFNTPEALATLDAWAGVLAFSGQIFFDFAGYSTCAVGVALCLGFVLPQNFNYPYAAIGFSDFWKRWHITLSAWLRDYLYIPLGGNRKGKFRMYMALMATMLLGGLWHGANWTFVAWGGLHGLYLWAEKFIGDKRNLTAEEKDRQNRQWTGFLYAFLTFMLVNITWVFFRSESFGTAWRILESMFGLVDGGKMVLTTMALVKVAVVIPALFIFQWFMRNRKVIEVAYNMKWWSLGLTWSFLVLMLIWAQESGGAFIYFQF</sequence>
<dbReference type="PIRSF" id="PIRSF500217">
    <property type="entry name" value="AlgI"/>
    <property type="match status" value="1"/>
</dbReference>
<evidence type="ECO:0000313" key="11">
    <source>
        <dbReference type="EMBL" id="SCX91819.1"/>
    </source>
</evidence>
<keyword evidence="7 9" id="KW-0472">Membrane</keyword>
<dbReference type="InterPro" id="IPR051085">
    <property type="entry name" value="MB_O-acyltransferase"/>
</dbReference>
<dbReference type="InterPro" id="IPR004299">
    <property type="entry name" value="MBOAT_fam"/>
</dbReference>
<protein>
    <submittedName>
        <fullName evidence="11">D-alanyl-lipoteichoic acid acyltransferase DltB, MBOAT superfamily</fullName>
    </submittedName>
</protein>
<keyword evidence="3 9" id="KW-1003">Cell membrane</keyword>
<comment type="subcellular location">
    <subcellularLocation>
        <location evidence="1">Cell membrane</location>
        <topology evidence="1">Multi-pass membrane protein</topology>
    </subcellularLocation>
</comment>
<proteinExistence type="inferred from homology"/>
<dbReference type="Pfam" id="PF03062">
    <property type="entry name" value="MBOAT"/>
    <property type="match status" value="1"/>
</dbReference>
<evidence type="ECO:0000256" key="2">
    <source>
        <dbReference type="ARBA" id="ARBA00010323"/>
    </source>
</evidence>
<feature type="transmembrane region" description="Helical" evidence="10">
    <location>
        <begin position="119"/>
        <end position="138"/>
    </location>
</feature>
<keyword evidence="8 9" id="KW-0012">Acyltransferase</keyword>
<comment type="similarity">
    <text evidence="2 9">Belongs to the membrane-bound acyltransferase family.</text>
</comment>
<dbReference type="PANTHER" id="PTHR13285:SF23">
    <property type="entry name" value="TEICHOIC ACID D-ALANYLTRANSFERASE"/>
    <property type="match status" value="1"/>
</dbReference>
<dbReference type="Proteomes" id="UP000199354">
    <property type="component" value="Unassembled WGS sequence"/>
</dbReference>
<name>A0A1G5BNQ2_9FLAO</name>
<feature type="transmembrane region" description="Helical" evidence="10">
    <location>
        <begin position="446"/>
        <end position="465"/>
    </location>
</feature>
<dbReference type="PANTHER" id="PTHR13285">
    <property type="entry name" value="ACYLTRANSFERASE"/>
    <property type="match status" value="1"/>
</dbReference>
<dbReference type="InterPro" id="IPR024194">
    <property type="entry name" value="Ac/AlaTfrase_AlgI/DltB"/>
</dbReference>
<dbReference type="AlphaFoldDB" id="A0A1G5BNQ2"/>
<evidence type="ECO:0000256" key="5">
    <source>
        <dbReference type="ARBA" id="ARBA00022692"/>
    </source>
</evidence>
<dbReference type="PIRSF" id="PIRSF016636">
    <property type="entry name" value="AlgI_DltB"/>
    <property type="match status" value="1"/>
</dbReference>
<evidence type="ECO:0000256" key="7">
    <source>
        <dbReference type="ARBA" id="ARBA00023136"/>
    </source>
</evidence>
<dbReference type="GO" id="GO:0005886">
    <property type="term" value="C:plasma membrane"/>
    <property type="evidence" value="ECO:0007669"/>
    <property type="project" value="UniProtKB-SubCell"/>
</dbReference>
<accession>A0A1G5BNQ2</accession>
<feature type="transmembrane region" description="Helical" evidence="10">
    <location>
        <begin position="78"/>
        <end position="99"/>
    </location>
</feature>